<keyword evidence="2 4" id="KW-0689">Ribosomal protein</keyword>
<dbReference type="GO" id="GO:0006412">
    <property type="term" value="P:translation"/>
    <property type="evidence" value="ECO:0007669"/>
    <property type="project" value="InterPro"/>
</dbReference>
<name>A0A9W6ZZ02_9STRA</name>
<dbReference type="GO" id="GO:0015934">
    <property type="term" value="C:large ribosomal subunit"/>
    <property type="evidence" value="ECO:0007669"/>
    <property type="project" value="InterPro"/>
</dbReference>
<gene>
    <name evidence="6" type="ORF">TrST_g360</name>
</gene>
<dbReference type="Proteomes" id="UP001165085">
    <property type="component" value="Unassembled WGS sequence"/>
</dbReference>
<dbReference type="InterPro" id="IPR018260">
    <property type="entry name" value="Ribosomal_uL22_CS"/>
</dbReference>
<evidence type="ECO:0000313" key="7">
    <source>
        <dbReference type="Proteomes" id="UP001165085"/>
    </source>
</evidence>
<proteinExistence type="inferred from homology"/>
<dbReference type="AlphaFoldDB" id="A0A9W6ZZ02"/>
<dbReference type="InterPro" id="IPR036394">
    <property type="entry name" value="Ribosomal_uL22_sf"/>
</dbReference>
<dbReference type="SUPFAM" id="SSF54843">
    <property type="entry name" value="Ribosomal protein L22"/>
    <property type="match status" value="1"/>
</dbReference>
<dbReference type="InterPro" id="IPR001063">
    <property type="entry name" value="Ribosomal_uL22"/>
</dbReference>
<dbReference type="PROSITE" id="PS00464">
    <property type="entry name" value="RIBOSOMAL_L22"/>
    <property type="match status" value="1"/>
</dbReference>
<protein>
    <recommendedName>
        <fullName evidence="8">50S ribosomal protein L22, chloroplastic</fullName>
    </recommendedName>
</protein>
<dbReference type="Gene3D" id="3.90.470.10">
    <property type="entry name" value="Ribosomal protein L22/L17"/>
    <property type="match status" value="1"/>
</dbReference>
<feature type="compositionally biased region" description="Acidic residues" evidence="5">
    <location>
        <begin position="287"/>
        <end position="300"/>
    </location>
</feature>
<dbReference type="InterPro" id="IPR047867">
    <property type="entry name" value="Ribosomal_uL22_bac/org-type"/>
</dbReference>
<evidence type="ECO:0008006" key="8">
    <source>
        <dbReference type="Google" id="ProtNLM"/>
    </source>
</evidence>
<evidence type="ECO:0000256" key="5">
    <source>
        <dbReference type="SAM" id="MobiDB-lite"/>
    </source>
</evidence>
<dbReference type="OrthoDB" id="416470at2759"/>
<feature type="compositionally biased region" description="Basic and acidic residues" evidence="5">
    <location>
        <begin position="301"/>
        <end position="313"/>
    </location>
</feature>
<keyword evidence="7" id="KW-1185">Reference proteome</keyword>
<comment type="caution">
    <text evidence="6">The sequence shown here is derived from an EMBL/GenBank/DDBJ whole genome shotgun (WGS) entry which is preliminary data.</text>
</comment>
<evidence type="ECO:0000256" key="4">
    <source>
        <dbReference type="RuleBase" id="RU004005"/>
    </source>
</evidence>
<evidence type="ECO:0000256" key="2">
    <source>
        <dbReference type="ARBA" id="ARBA00022980"/>
    </source>
</evidence>
<reference evidence="7" key="1">
    <citation type="journal article" date="2023" name="Commun. Biol.">
        <title>Genome analysis of Parmales, the sister group of diatoms, reveals the evolutionary specialization of diatoms from phago-mixotrophs to photoautotrophs.</title>
        <authorList>
            <person name="Ban H."/>
            <person name="Sato S."/>
            <person name="Yoshikawa S."/>
            <person name="Yamada K."/>
            <person name="Nakamura Y."/>
            <person name="Ichinomiya M."/>
            <person name="Sato N."/>
            <person name="Blanc-Mathieu R."/>
            <person name="Endo H."/>
            <person name="Kuwata A."/>
            <person name="Ogata H."/>
        </authorList>
    </citation>
    <scope>NUCLEOTIDE SEQUENCE [LARGE SCALE GENOMIC DNA]</scope>
    <source>
        <strain evidence="7">NIES 3701</strain>
    </source>
</reference>
<sequence length="313" mass="35593">MESQRIPNISQPRFPAIAPLPLLHTHLRTMLACLTSSRRLIAQPSLSALVLNVGSHCGSCSTSTFAQGHRPCSIPSPFLPLHTQHASFSTQPSESPSSPVRYGTIVKERFNKTWSPSGLTSPKFVPKTVQGRQKDIRVSPWKLNLICAQIRTLRVSDARLQLKFSSKRKAPLVSNVIRRTTNLADIRYDLKPESLCVTKAFVTQAKPLKRMKFHARGKFGRKTRRHAHLNIEVGEIDFEKRIADAKTKGQKLKWERYKEEAAVAQEIAKGESEELRKLQGLMPREEEVWEEEEEEGDGEFEEVKEAEYEEKKK</sequence>
<dbReference type="EMBL" id="BRXY01000069">
    <property type="protein sequence ID" value="GMH61021.1"/>
    <property type="molecule type" value="Genomic_DNA"/>
</dbReference>
<accession>A0A9W6ZZ02</accession>
<evidence type="ECO:0000313" key="6">
    <source>
        <dbReference type="EMBL" id="GMH61021.1"/>
    </source>
</evidence>
<evidence type="ECO:0000256" key="1">
    <source>
        <dbReference type="ARBA" id="ARBA00009451"/>
    </source>
</evidence>
<dbReference type="PANTHER" id="PTHR13501:SF8">
    <property type="entry name" value="LARGE RIBOSOMAL SUBUNIT PROTEIN UL22M"/>
    <property type="match status" value="1"/>
</dbReference>
<organism evidence="6 7">
    <name type="scientific">Triparma strigata</name>
    <dbReference type="NCBI Taxonomy" id="1606541"/>
    <lineage>
        <taxon>Eukaryota</taxon>
        <taxon>Sar</taxon>
        <taxon>Stramenopiles</taxon>
        <taxon>Ochrophyta</taxon>
        <taxon>Bolidophyceae</taxon>
        <taxon>Parmales</taxon>
        <taxon>Triparmaceae</taxon>
        <taxon>Triparma</taxon>
    </lineage>
</organism>
<dbReference type="GO" id="GO:0003735">
    <property type="term" value="F:structural constituent of ribosome"/>
    <property type="evidence" value="ECO:0007669"/>
    <property type="project" value="InterPro"/>
</dbReference>
<evidence type="ECO:0000256" key="3">
    <source>
        <dbReference type="ARBA" id="ARBA00023274"/>
    </source>
</evidence>
<dbReference type="Pfam" id="PF00237">
    <property type="entry name" value="Ribosomal_L22"/>
    <property type="match status" value="1"/>
</dbReference>
<keyword evidence="3 4" id="KW-0687">Ribonucleoprotein</keyword>
<dbReference type="PANTHER" id="PTHR13501">
    <property type="entry name" value="CHLOROPLAST 50S RIBOSOMAL PROTEIN L22-RELATED"/>
    <property type="match status" value="1"/>
</dbReference>
<feature type="region of interest" description="Disordered" evidence="5">
    <location>
        <begin position="282"/>
        <end position="313"/>
    </location>
</feature>
<comment type="similarity">
    <text evidence="1 4">Belongs to the universal ribosomal protein uL22 family.</text>
</comment>